<proteinExistence type="predicted"/>
<gene>
    <name evidence="2" type="ORF">B0G62_102241</name>
</gene>
<evidence type="ECO:0000313" key="3">
    <source>
        <dbReference type="Proteomes" id="UP000237381"/>
    </source>
</evidence>
<accession>A0A2S4MIR1</accession>
<name>A0A2S4MIR1_9BURK</name>
<evidence type="ECO:0000256" key="1">
    <source>
        <dbReference type="SAM" id="MobiDB-lite"/>
    </source>
</evidence>
<comment type="caution">
    <text evidence="2">The sequence shown here is derived from an EMBL/GenBank/DDBJ whole genome shotgun (WGS) entry which is preliminary data.</text>
</comment>
<dbReference type="EMBL" id="PQGA01000002">
    <property type="protein sequence ID" value="POR54633.1"/>
    <property type="molecule type" value="Genomic_DNA"/>
</dbReference>
<reference evidence="2 3" key="1">
    <citation type="submission" date="2018-01" db="EMBL/GenBank/DDBJ databases">
        <title>Genomic Encyclopedia of Type Strains, Phase III (KMG-III): the genomes of soil and plant-associated and newly described type strains.</title>
        <authorList>
            <person name="Whitman W."/>
        </authorList>
    </citation>
    <scope>NUCLEOTIDE SEQUENCE [LARGE SCALE GENOMIC DNA]</scope>
    <source>
        <strain evidence="2 3">JCM 18070</strain>
    </source>
</reference>
<keyword evidence="3" id="KW-1185">Reference proteome</keyword>
<sequence length="234" mass="26102">MIRGSRRVLAIVIVLSLSIPVSIYPATNLLLGKSESMEMAEPSLENQSGEILKIVEHGMEIIRGDKPFLQNDPGLGSLSFQEPRYELPGTIYHYSNKKIPSASLTITTVDDPLDVSVDRDKVALVPLLFEIRFYNLVDGINPDAFKDKLNLAGYWVAAQGIRYDGNDLGAGFPPDKLMHRYRYRAEETAGSKFGIDVEISYYDPPKDAQPGTRSKLSEIDISRDYPPANREVPK</sequence>
<dbReference type="AlphaFoldDB" id="A0A2S4MIR1"/>
<dbReference type="Proteomes" id="UP000237381">
    <property type="component" value="Unassembled WGS sequence"/>
</dbReference>
<organism evidence="2 3">
    <name type="scientific">Paraburkholderia eburnea</name>
    <dbReference type="NCBI Taxonomy" id="1189126"/>
    <lineage>
        <taxon>Bacteria</taxon>
        <taxon>Pseudomonadati</taxon>
        <taxon>Pseudomonadota</taxon>
        <taxon>Betaproteobacteria</taxon>
        <taxon>Burkholderiales</taxon>
        <taxon>Burkholderiaceae</taxon>
        <taxon>Paraburkholderia</taxon>
    </lineage>
</organism>
<feature type="region of interest" description="Disordered" evidence="1">
    <location>
        <begin position="203"/>
        <end position="234"/>
    </location>
</feature>
<evidence type="ECO:0000313" key="2">
    <source>
        <dbReference type="EMBL" id="POR54633.1"/>
    </source>
</evidence>
<protein>
    <submittedName>
        <fullName evidence="2">Uncharacterized protein</fullName>
    </submittedName>
</protein>